<feature type="compositionally biased region" description="Polar residues" evidence="1">
    <location>
        <begin position="129"/>
        <end position="140"/>
    </location>
</feature>
<feature type="compositionally biased region" description="Basic and acidic residues" evidence="1">
    <location>
        <begin position="108"/>
        <end position="124"/>
    </location>
</feature>
<dbReference type="AlphaFoldDB" id="A0A0K8VV36"/>
<reference evidence="4" key="1">
    <citation type="submission" date="2015-06" db="EMBL/GenBank/DDBJ databases">
        <authorList>
            <person name="Hoefler B.C."/>
            <person name="Straight P.D."/>
        </authorList>
    </citation>
    <scope>NUCLEOTIDE SEQUENCE</scope>
</reference>
<dbReference type="InterPro" id="IPR006621">
    <property type="entry name" value="Nose-resist-to-fluoxetine_N"/>
</dbReference>
<sequence>MSRLSIPSMSDRMGHGHGPFQTPFITASFSINKLWICALLVIFVFPHTSYELFEFGGAAKSGSVGVTGDAMKPIGKRPFEKKFKFHKIERVYFNDEEGQDDEASAGVDADKNDDVVDENKKRNEDDGDGTSQPMDASEQTTESEELTFKRARTAHKERRSVTSSSTKSNGEKRSSSEKRRDSTHGDKSEESQSFFGSLFGSLFGGGASSNEKLTSEEDKSAEKKEPSNSIIDWLKWFSERNENVGVQEIVENEEADAETWFSYLNRWPFNTLFNIGKPEKPIRMPRGGRERKQKAASAEDGDADEATPVMSQENFETVLHTLPSFVVNPTEVDNTECRQQLQIFGRQLRGNKLWTLQMLDATGKITSGVLRGNINQFGDFDQCMQVKTVVKVTPEIPVRIRGKYCLAHIEIQTTSKELKVPLHYAQGRGLWGSHFGNPSHFVPRYSIANWGVCIPHLCNGEVVQKMLESNLRAYNTSGLEFHVEVDDDDCYTRSNVKFLKLIKKDPKFTTTISCICGLITLCMGSLLYKYCRNIKDWIVKKMQISKSESNGETEKSENETEAGTTTEETEDVRNSEIGKEEELPVSCKFHTYIPTNCVDKKEFAFSVLQSLMNLLCDILNAFSPQRTLIELLGSDHFETQFPIFNVLKLGASFALYVCFKYIMIGHLPIINRDKLVRALDQPQSVLFRSPLIYMDVLLMISGFLVAYQLAEEIEQKTHIQLLKRMALKISRYLPTLYVALLFQTYVLPRLGAGPLWTNLVGQNTRLCEQQMWRNLFSVQNAIDFEDTCSPMTIQLALEVQLYILGPLIVWLYHTDADAAFFIYGALHVMSVAARYSRTQNEYLSVTLFHGMNISKFYRTANMLYSSPISRGTAYLLGLGTGLLHRSQSGVLEIASELKPVGWLCAILSLVWCFWAPAVGMRSDFVYTAGDAASYAAWCPLILGLGLAWCIFMFPRDENSVLRFITTMRPVLFLSRITFPIQLMTYVVVLYNTASVTEPRKYHLTDLVNFNEIAVIIGSGVAVAFLIDVPAQHLRKIVINRLFIERQEREHDHETEPSSGAEASEPEAEVEDECETDGKVTAISEDVLEQSKDDTEGIWGTEDATEDLVVTNNSNEETSVAEEDEEFDDKETEISEEDEVKKRPLKDDNVEKDTTSFTRRQRRISDD</sequence>
<accession>A0A0K8VV36</accession>
<feature type="region of interest" description="Disordered" evidence="1">
    <location>
        <begin position="278"/>
        <end position="305"/>
    </location>
</feature>
<feature type="compositionally biased region" description="Basic and acidic residues" evidence="1">
    <location>
        <begin position="169"/>
        <end position="190"/>
    </location>
</feature>
<feature type="transmembrane region" description="Helical" evidence="2">
    <location>
        <begin position="691"/>
        <end position="710"/>
    </location>
</feature>
<dbReference type="EMBL" id="GDHF01009578">
    <property type="protein sequence ID" value="JAI42736.1"/>
    <property type="molecule type" value="Transcribed_RNA"/>
</dbReference>
<feature type="transmembrane region" description="Helical" evidence="2">
    <location>
        <begin position="931"/>
        <end position="951"/>
    </location>
</feature>
<feature type="transmembrane region" description="Helical" evidence="2">
    <location>
        <begin position="900"/>
        <end position="919"/>
    </location>
</feature>
<evidence type="ECO:0000259" key="3">
    <source>
        <dbReference type="SMART" id="SM00703"/>
    </source>
</evidence>
<feature type="transmembrane region" description="Helical" evidence="2">
    <location>
        <begin position="653"/>
        <end position="671"/>
    </location>
</feature>
<feature type="transmembrane region" description="Helical" evidence="2">
    <location>
        <begin position="972"/>
        <end position="992"/>
    </location>
</feature>
<name>A0A0K8VV36_BACLA</name>
<feature type="transmembrane region" description="Helical" evidence="2">
    <location>
        <begin position="508"/>
        <end position="528"/>
    </location>
</feature>
<feature type="region of interest" description="Disordered" evidence="1">
    <location>
        <begin position="1048"/>
        <end position="1166"/>
    </location>
</feature>
<feature type="region of interest" description="Disordered" evidence="1">
    <location>
        <begin position="548"/>
        <end position="578"/>
    </location>
</feature>
<keyword evidence="2" id="KW-1133">Transmembrane helix</keyword>
<dbReference type="PANTHER" id="PTHR11161:SF4">
    <property type="entry name" value="DROP DEAD"/>
    <property type="match status" value="1"/>
</dbReference>
<feature type="transmembrane region" description="Helical" evidence="2">
    <location>
        <begin position="1012"/>
        <end position="1030"/>
    </location>
</feature>
<keyword evidence="2" id="KW-0812">Transmembrane</keyword>
<gene>
    <name evidence="4" type="ORF">c0_g1_i3</name>
</gene>
<dbReference type="PANTHER" id="PTHR11161">
    <property type="entry name" value="O-ACYLTRANSFERASE"/>
    <property type="match status" value="1"/>
</dbReference>
<feature type="transmembrane region" description="Helical" evidence="2">
    <location>
        <begin position="731"/>
        <end position="748"/>
    </location>
</feature>
<evidence type="ECO:0000256" key="2">
    <source>
        <dbReference type="SAM" id="Phobius"/>
    </source>
</evidence>
<feature type="compositionally biased region" description="Basic and acidic residues" evidence="1">
    <location>
        <begin position="278"/>
        <end position="290"/>
    </location>
</feature>
<dbReference type="SMART" id="SM00703">
    <property type="entry name" value="NRF"/>
    <property type="match status" value="1"/>
</dbReference>
<dbReference type="OrthoDB" id="8196286at2759"/>
<feature type="domain" description="Nose resistant-to-fluoxetine protein N-terminal" evidence="3">
    <location>
        <begin position="334"/>
        <end position="485"/>
    </location>
</feature>
<evidence type="ECO:0000313" key="4">
    <source>
        <dbReference type="EMBL" id="JAI42736.1"/>
    </source>
</evidence>
<feature type="region of interest" description="Disordered" evidence="1">
    <location>
        <begin position="96"/>
        <end position="192"/>
    </location>
</feature>
<keyword evidence="2" id="KW-0472">Membrane</keyword>
<proteinExistence type="predicted"/>
<evidence type="ECO:0000256" key="1">
    <source>
        <dbReference type="SAM" id="MobiDB-lite"/>
    </source>
</evidence>
<dbReference type="InterPro" id="IPR052728">
    <property type="entry name" value="O2_lipid_transport_reg"/>
</dbReference>
<feature type="compositionally biased region" description="Acidic residues" evidence="1">
    <location>
        <begin position="1063"/>
        <end position="1074"/>
    </location>
</feature>
<feature type="compositionally biased region" description="Basic and acidic residues" evidence="1">
    <location>
        <begin position="1138"/>
        <end position="1153"/>
    </location>
</feature>
<feature type="compositionally biased region" description="Basic residues" evidence="1">
    <location>
        <begin position="149"/>
        <end position="158"/>
    </location>
</feature>
<protein>
    <recommendedName>
        <fullName evidence="3">Nose resistant-to-fluoxetine protein N-terminal domain-containing protein</fullName>
    </recommendedName>
</protein>
<organism evidence="4">
    <name type="scientific">Bactrocera latifrons</name>
    <name type="common">Malaysian fruit fly</name>
    <name type="synonym">Chaetodacus latifrons</name>
    <dbReference type="NCBI Taxonomy" id="174628"/>
    <lineage>
        <taxon>Eukaryota</taxon>
        <taxon>Metazoa</taxon>
        <taxon>Ecdysozoa</taxon>
        <taxon>Arthropoda</taxon>
        <taxon>Hexapoda</taxon>
        <taxon>Insecta</taxon>
        <taxon>Pterygota</taxon>
        <taxon>Neoptera</taxon>
        <taxon>Endopterygota</taxon>
        <taxon>Diptera</taxon>
        <taxon>Brachycera</taxon>
        <taxon>Muscomorpha</taxon>
        <taxon>Tephritoidea</taxon>
        <taxon>Tephritidae</taxon>
        <taxon>Bactrocera</taxon>
        <taxon>Bactrocera</taxon>
    </lineage>
</organism>
<feature type="compositionally biased region" description="Acidic residues" evidence="1">
    <location>
        <begin position="1118"/>
        <end position="1137"/>
    </location>
</feature>
<dbReference type="Pfam" id="PF20146">
    <property type="entry name" value="NRF"/>
    <property type="match status" value="1"/>
</dbReference>